<dbReference type="InterPro" id="IPR037135">
    <property type="entry name" value="DUF1653-like_dom_sf"/>
</dbReference>
<dbReference type="EMBL" id="LTAO01000012">
    <property type="protein sequence ID" value="KYG31930.1"/>
    <property type="molecule type" value="Genomic_DNA"/>
</dbReference>
<reference evidence="2" key="1">
    <citation type="submission" date="2016-02" db="EMBL/GenBank/DDBJ databases">
        <title>Genome sequence of Bacillus trypoxylicola KCTC 13244(T).</title>
        <authorList>
            <person name="Jeong H."/>
            <person name="Park S.-H."/>
            <person name="Choi S.-K."/>
        </authorList>
    </citation>
    <scope>NUCLEOTIDE SEQUENCE [LARGE SCALE GENOMIC DNA]</scope>
    <source>
        <strain evidence="2">KCTC 13244</strain>
    </source>
</reference>
<evidence type="ECO:0000259" key="1">
    <source>
        <dbReference type="Pfam" id="PF07866"/>
    </source>
</evidence>
<dbReference type="Gene3D" id="2.30.30.320">
    <property type="entry name" value="DUF1653-like domain"/>
    <property type="match status" value="1"/>
</dbReference>
<evidence type="ECO:0000313" key="3">
    <source>
        <dbReference type="Proteomes" id="UP000075806"/>
    </source>
</evidence>
<comment type="caution">
    <text evidence="2">The sequence shown here is derived from an EMBL/GenBank/DDBJ whole genome shotgun (WGS) entry which is preliminary data.</text>
</comment>
<dbReference type="AlphaFoldDB" id="A0A162E730"/>
<proteinExistence type="predicted"/>
<dbReference type="STRING" id="519424.AZF04_03910"/>
<keyword evidence="3" id="KW-1185">Reference proteome</keyword>
<sequence>MKTYKNYKGRINKLNGIAKHSEPEEEMAVDEDLNGQMWVRPRSMFKKNLVSSEKFDAKG</sequence>
<protein>
    <recommendedName>
        <fullName evidence="1">DUF1653 domain-containing protein</fullName>
    </recommendedName>
</protein>
<name>A0A162E730_9BACI</name>
<accession>A0A162E730</accession>
<organism evidence="2 3">
    <name type="scientific">Alkalihalobacillus trypoxylicola</name>
    <dbReference type="NCBI Taxonomy" id="519424"/>
    <lineage>
        <taxon>Bacteria</taxon>
        <taxon>Bacillati</taxon>
        <taxon>Bacillota</taxon>
        <taxon>Bacilli</taxon>
        <taxon>Bacillales</taxon>
        <taxon>Bacillaceae</taxon>
        <taxon>Alkalihalobacillus</taxon>
    </lineage>
</organism>
<dbReference type="Pfam" id="PF07866">
    <property type="entry name" value="DUF1653"/>
    <property type="match status" value="1"/>
</dbReference>
<dbReference type="OrthoDB" id="371169at2"/>
<dbReference type="InterPro" id="IPR023387">
    <property type="entry name" value="DUF1653-like_dom"/>
</dbReference>
<dbReference type="RefSeq" id="WP_061948287.1">
    <property type="nucleotide sequence ID" value="NZ_LTAO01000012.1"/>
</dbReference>
<dbReference type="Proteomes" id="UP000075806">
    <property type="component" value="Unassembled WGS sequence"/>
</dbReference>
<gene>
    <name evidence="2" type="ORF">AZF04_03910</name>
</gene>
<evidence type="ECO:0000313" key="2">
    <source>
        <dbReference type="EMBL" id="KYG31930.1"/>
    </source>
</evidence>
<feature type="domain" description="DUF1653" evidence="1">
    <location>
        <begin position="3"/>
        <end position="49"/>
    </location>
</feature>